<sequence>MEDKLRAVRGMEDILPERARLFEVVRAACQKWAYYLAERKAMDDKEKEEESERRQMVLRPEYTTGVVRAYFTGGMKSWSQPVKLWYFGPNFRYEKPQAGRWRQFWQAGVEVLNDANPVTDALVIFLGSLILDELNLAKKTIININSIGCPACRPKIIKKIRDFLRPYRRNICQDCQNRLAVNPLRILDCKDAACQKIIAGMPTIVDQLCPTCVADFRQVLECLDDLGLEYRLDSRLVRGLDYYTKTVFEINEIDDDNRQSTLLGGGRYDGLGKAIAGEELPAVGWSAGVERLGEKMGDLKPDKNSNKLNRKLFIIMFGNEKVRQQTLKIIKKLSRLGIGWDGAFSKDSLKSQLRAADKSGLKNCLIIGQREAFDKSVIWRNLQTGSQESLSEKQLEKKLGKFKS</sequence>
<evidence type="ECO:0000256" key="2">
    <source>
        <dbReference type="ARBA" id="ARBA00012815"/>
    </source>
</evidence>
<organism evidence="10 11">
    <name type="scientific">Candidatus Berkelbacteria bacterium Licking1014_2</name>
    <dbReference type="NCBI Taxonomy" id="2017146"/>
    <lineage>
        <taxon>Bacteria</taxon>
        <taxon>Candidatus Berkelbacteria</taxon>
    </lineage>
</organism>
<dbReference type="EMBL" id="VMGL01000039">
    <property type="protein sequence ID" value="TSC96470.1"/>
    <property type="molecule type" value="Genomic_DNA"/>
</dbReference>
<dbReference type="AlphaFoldDB" id="A0A554LUC5"/>
<evidence type="ECO:0000256" key="6">
    <source>
        <dbReference type="ARBA" id="ARBA00047639"/>
    </source>
</evidence>
<feature type="domain" description="Aminoacyl-transfer RNA synthetases class-II family profile" evidence="9">
    <location>
        <begin position="1"/>
        <end position="292"/>
    </location>
</feature>
<reference evidence="10 11" key="1">
    <citation type="submission" date="2017-07" db="EMBL/GenBank/DDBJ databases">
        <title>Mechanisms for carbon and nitrogen cycling indicate functional differentiation within the Candidate Phyla Radiation.</title>
        <authorList>
            <person name="Danczak R.E."/>
            <person name="Johnston M.D."/>
            <person name="Kenah C."/>
            <person name="Slattery M."/>
            <person name="Wrighton K.C."/>
            <person name="Wilkins M.J."/>
        </authorList>
    </citation>
    <scope>NUCLEOTIDE SEQUENCE [LARGE SCALE GENOMIC DNA]</scope>
    <source>
        <strain evidence="10">Licking1014_2</strain>
    </source>
</reference>
<comment type="similarity">
    <text evidence="1">Belongs to the class-II aminoacyl-tRNA synthetase family.</text>
</comment>
<evidence type="ECO:0000313" key="11">
    <source>
        <dbReference type="Proteomes" id="UP000318711"/>
    </source>
</evidence>
<dbReference type="GO" id="GO:0004821">
    <property type="term" value="F:histidine-tRNA ligase activity"/>
    <property type="evidence" value="ECO:0007669"/>
    <property type="project" value="UniProtKB-UniRule"/>
</dbReference>
<dbReference type="Pfam" id="PF03129">
    <property type="entry name" value="HGTP_anticodon"/>
    <property type="match status" value="1"/>
</dbReference>
<dbReference type="InterPro" id="IPR004516">
    <property type="entry name" value="HisRS/HisZ"/>
</dbReference>
<dbReference type="InterPro" id="IPR015807">
    <property type="entry name" value="His-tRNA-ligase"/>
</dbReference>
<dbReference type="PIRSF" id="PIRSF001549">
    <property type="entry name" value="His-tRNA_synth"/>
    <property type="match status" value="1"/>
</dbReference>
<dbReference type="GO" id="GO:0005737">
    <property type="term" value="C:cytoplasm"/>
    <property type="evidence" value="ECO:0007669"/>
    <property type="project" value="UniProtKB-UniRule"/>
</dbReference>
<dbReference type="PROSITE" id="PS50862">
    <property type="entry name" value="AA_TRNA_LIGASE_II"/>
    <property type="match status" value="1"/>
</dbReference>
<dbReference type="GO" id="GO:0006427">
    <property type="term" value="P:histidyl-tRNA aminoacylation"/>
    <property type="evidence" value="ECO:0007669"/>
    <property type="project" value="UniProtKB-UniRule"/>
</dbReference>
<dbReference type="Pfam" id="PF13393">
    <property type="entry name" value="tRNA-synt_His"/>
    <property type="match status" value="2"/>
</dbReference>
<dbReference type="PANTHER" id="PTHR43707">
    <property type="entry name" value="HISTIDYL-TRNA SYNTHETASE"/>
    <property type="match status" value="1"/>
</dbReference>
<comment type="caution">
    <text evidence="10">The sequence shown here is derived from an EMBL/GenBank/DDBJ whole genome shotgun (WGS) entry which is preliminary data.</text>
</comment>
<proteinExistence type="inferred from homology"/>
<protein>
    <recommendedName>
        <fullName evidence="3 7">Histidine--tRNA ligase</fullName>
        <ecNumber evidence="2 7">6.1.1.21</ecNumber>
    </recommendedName>
</protein>
<dbReference type="InterPro" id="IPR041715">
    <property type="entry name" value="HisRS-like_core"/>
</dbReference>
<dbReference type="InterPro" id="IPR006195">
    <property type="entry name" value="aa-tRNA-synth_II"/>
</dbReference>
<evidence type="ECO:0000256" key="3">
    <source>
        <dbReference type="ARBA" id="ARBA00017399"/>
    </source>
</evidence>
<comment type="catalytic activity">
    <reaction evidence="6">
        <text>tRNA(His) + L-histidine + ATP = L-histidyl-tRNA(His) + AMP + diphosphate + H(+)</text>
        <dbReference type="Rhea" id="RHEA:17313"/>
        <dbReference type="Rhea" id="RHEA-COMP:9665"/>
        <dbReference type="Rhea" id="RHEA-COMP:9689"/>
        <dbReference type="ChEBI" id="CHEBI:15378"/>
        <dbReference type="ChEBI" id="CHEBI:30616"/>
        <dbReference type="ChEBI" id="CHEBI:33019"/>
        <dbReference type="ChEBI" id="CHEBI:57595"/>
        <dbReference type="ChEBI" id="CHEBI:78442"/>
        <dbReference type="ChEBI" id="CHEBI:78527"/>
        <dbReference type="ChEBI" id="CHEBI:456215"/>
        <dbReference type="EC" id="6.1.1.21"/>
    </reaction>
</comment>
<dbReference type="PANTHER" id="PTHR43707:SF1">
    <property type="entry name" value="HISTIDINE--TRNA LIGASE, MITOCHONDRIAL-RELATED"/>
    <property type="match status" value="1"/>
</dbReference>
<feature type="binding site" evidence="8">
    <location>
        <begin position="61"/>
        <end position="63"/>
    </location>
    <ligand>
        <name>L-histidine</name>
        <dbReference type="ChEBI" id="CHEBI:57595"/>
    </ligand>
</feature>
<dbReference type="CDD" id="cd00773">
    <property type="entry name" value="HisRS-like_core"/>
    <property type="match status" value="1"/>
</dbReference>
<evidence type="ECO:0000313" key="10">
    <source>
        <dbReference type="EMBL" id="TSC96470.1"/>
    </source>
</evidence>
<dbReference type="Gene3D" id="3.30.930.10">
    <property type="entry name" value="Bira Bifunctional Protein, Domain 2"/>
    <property type="match status" value="1"/>
</dbReference>
<evidence type="ECO:0000256" key="5">
    <source>
        <dbReference type="ARBA" id="ARBA00023146"/>
    </source>
</evidence>
<dbReference type="SUPFAM" id="SSF55681">
    <property type="entry name" value="Class II aaRS and biotin synthetases"/>
    <property type="match status" value="1"/>
</dbReference>
<gene>
    <name evidence="10" type="ORF">CEN88_349</name>
</gene>
<feature type="binding site" evidence="8">
    <location>
        <position position="110"/>
    </location>
    <ligand>
        <name>L-histidine</name>
        <dbReference type="ChEBI" id="CHEBI:57595"/>
    </ligand>
</feature>
<evidence type="ECO:0000256" key="8">
    <source>
        <dbReference type="PIRSR" id="PIRSR001549-1"/>
    </source>
</evidence>
<name>A0A554LUC5_9BACT</name>
<dbReference type="Gene3D" id="3.40.50.800">
    <property type="entry name" value="Anticodon-binding domain"/>
    <property type="match status" value="1"/>
</dbReference>
<evidence type="ECO:0000256" key="4">
    <source>
        <dbReference type="ARBA" id="ARBA00022741"/>
    </source>
</evidence>
<dbReference type="GO" id="GO:0005524">
    <property type="term" value="F:ATP binding"/>
    <property type="evidence" value="ECO:0007669"/>
    <property type="project" value="InterPro"/>
</dbReference>
<dbReference type="Proteomes" id="UP000318711">
    <property type="component" value="Unassembled WGS sequence"/>
</dbReference>
<evidence type="ECO:0000259" key="9">
    <source>
        <dbReference type="PROSITE" id="PS50862"/>
    </source>
</evidence>
<accession>A0A554LUC5</accession>
<feature type="binding site" evidence="8">
    <location>
        <position position="92"/>
    </location>
    <ligand>
        <name>L-histidine</name>
        <dbReference type="ChEBI" id="CHEBI:57595"/>
    </ligand>
</feature>
<keyword evidence="5" id="KW-0030">Aminoacyl-tRNA synthetase</keyword>
<feature type="binding site" evidence="8">
    <location>
        <begin position="242"/>
        <end position="243"/>
    </location>
    <ligand>
        <name>L-histidine</name>
        <dbReference type="ChEBI" id="CHEBI:57595"/>
    </ligand>
</feature>
<evidence type="ECO:0000256" key="7">
    <source>
        <dbReference type="NCBIfam" id="TIGR00442"/>
    </source>
</evidence>
<dbReference type="EC" id="6.1.1.21" evidence="2 7"/>
<dbReference type="InterPro" id="IPR004154">
    <property type="entry name" value="Anticodon-bd"/>
</dbReference>
<feature type="binding site" evidence="8">
    <location>
        <position position="106"/>
    </location>
    <ligand>
        <name>L-histidine</name>
        <dbReference type="ChEBI" id="CHEBI:57595"/>
    </ligand>
</feature>
<keyword evidence="4" id="KW-0547">Nucleotide-binding</keyword>
<dbReference type="NCBIfam" id="TIGR00442">
    <property type="entry name" value="hisS"/>
    <property type="match status" value="1"/>
</dbReference>
<dbReference type="SUPFAM" id="SSF52954">
    <property type="entry name" value="Class II aaRS ABD-related"/>
    <property type="match status" value="1"/>
</dbReference>
<feature type="binding site" evidence="8">
    <location>
        <position position="238"/>
    </location>
    <ligand>
        <name>L-histidine</name>
        <dbReference type="ChEBI" id="CHEBI:57595"/>
    </ligand>
</feature>
<dbReference type="InterPro" id="IPR036621">
    <property type="entry name" value="Anticodon-bd_dom_sf"/>
</dbReference>
<keyword evidence="10" id="KW-0436">Ligase</keyword>
<dbReference type="InterPro" id="IPR045864">
    <property type="entry name" value="aa-tRNA-synth_II/BPL/LPL"/>
</dbReference>
<evidence type="ECO:0000256" key="1">
    <source>
        <dbReference type="ARBA" id="ARBA00008226"/>
    </source>
</evidence>